<protein>
    <submittedName>
        <fullName evidence="1">Uncharacterized protein</fullName>
    </submittedName>
</protein>
<keyword evidence="2" id="KW-1185">Reference proteome</keyword>
<dbReference type="EMBL" id="MLFT02000012">
    <property type="protein sequence ID" value="PHT32385.1"/>
    <property type="molecule type" value="Genomic_DNA"/>
</dbReference>
<reference evidence="2" key="2">
    <citation type="journal article" date="2017" name="J. Anim. Genet.">
        <title>Multiple reference genome sequences of hot pepper reveal the massive evolution of plant disease resistance genes by retroduplication.</title>
        <authorList>
            <person name="Kim S."/>
            <person name="Park J."/>
            <person name="Yeom S.-I."/>
            <person name="Kim Y.-M."/>
            <person name="Seo E."/>
            <person name="Kim K.-T."/>
            <person name="Kim M.-S."/>
            <person name="Lee J.M."/>
            <person name="Cheong K."/>
            <person name="Shin H.-S."/>
            <person name="Kim S.-B."/>
            <person name="Han K."/>
            <person name="Lee J."/>
            <person name="Park M."/>
            <person name="Lee H.-A."/>
            <person name="Lee H.-Y."/>
            <person name="Lee Y."/>
            <person name="Oh S."/>
            <person name="Lee J.H."/>
            <person name="Choi E."/>
            <person name="Choi E."/>
            <person name="Lee S.E."/>
            <person name="Jeon J."/>
            <person name="Kim H."/>
            <person name="Choi G."/>
            <person name="Song H."/>
            <person name="Lee J."/>
            <person name="Lee S.-C."/>
            <person name="Kwon J.-K."/>
            <person name="Lee H.-Y."/>
            <person name="Koo N."/>
            <person name="Hong Y."/>
            <person name="Kim R.W."/>
            <person name="Kang W.-H."/>
            <person name="Huh J.H."/>
            <person name="Kang B.-C."/>
            <person name="Yang T.-J."/>
            <person name="Lee Y.-H."/>
            <person name="Bennetzen J.L."/>
            <person name="Choi D."/>
        </authorList>
    </citation>
    <scope>NUCLEOTIDE SEQUENCE [LARGE SCALE GENOMIC DNA]</scope>
    <source>
        <strain evidence="2">cv. PBC81</strain>
    </source>
</reference>
<proteinExistence type="predicted"/>
<sequence>MVDGSKRCAYHSGVVGHDNEDFYGCKNKIEALIKDEEIQLAGPQPNVSSNPLQTMGMLMTRSQNYEDSPAVGMQIEMLEITRTAKTEHLNLHCETM</sequence>
<accession>A0A2G2VHB8</accession>
<dbReference type="Proteomes" id="UP000224567">
    <property type="component" value="Unassembled WGS sequence"/>
</dbReference>
<comment type="caution">
    <text evidence="1">The sequence shown here is derived from an EMBL/GenBank/DDBJ whole genome shotgun (WGS) entry which is preliminary data.</text>
</comment>
<gene>
    <name evidence="1" type="ORF">CQW23_28722</name>
</gene>
<evidence type="ECO:0000313" key="1">
    <source>
        <dbReference type="EMBL" id="PHT32385.1"/>
    </source>
</evidence>
<dbReference type="OrthoDB" id="1305446at2759"/>
<dbReference type="AlphaFoldDB" id="A0A2G2VHB8"/>
<reference evidence="1 2" key="1">
    <citation type="journal article" date="2017" name="Genome Biol.">
        <title>New reference genome sequences of hot pepper reveal the massive evolution of plant disease-resistance genes by retroduplication.</title>
        <authorList>
            <person name="Kim S."/>
            <person name="Park J."/>
            <person name="Yeom S.I."/>
            <person name="Kim Y.M."/>
            <person name="Seo E."/>
            <person name="Kim K.T."/>
            <person name="Kim M.S."/>
            <person name="Lee J.M."/>
            <person name="Cheong K."/>
            <person name="Shin H.S."/>
            <person name="Kim S.B."/>
            <person name="Han K."/>
            <person name="Lee J."/>
            <person name="Park M."/>
            <person name="Lee H.A."/>
            <person name="Lee H.Y."/>
            <person name="Lee Y."/>
            <person name="Oh S."/>
            <person name="Lee J.H."/>
            <person name="Choi E."/>
            <person name="Choi E."/>
            <person name="Lee S.E."/>
            <person name="Jeon J."/>
            <person name="Kim H."/>
            <person name="Choi G."/>
            <person name="Song H."/>
            <person name="Lee J."/>
            <person name="Lee S.C."/>
            <person name="Kwon J.K."/>
            <person name="Lee H.Y."/>
            <person name="Koo N."/>
            <person name="Hong Y."/>
            <person name="Kim R.W."/>
            <person name="Kang W.H."/>
            <person name="Huh J.H."/>
            <person name="Kang B.C."/>
            <person name="Yang T.J."/>
            <person name="Lee Y.H."/>
            <person name="Bennetzen J.L."/>
            <person name="Choi D."/>
        </authorList>
    </citation>
    <scope>NUCLEOTIDE SEQUENCE [LARGE SCALE GENOMIC DNA]</scope>
    <source>
        <strain evidence="2">cv. PBC81</strain>
    </source>
</reference>
<name>A0A2G2VHB8_CAPBA</name>
<organism evidence="1 2">
    <name type="scientific">Capsicum baccatum</name>
    <name type="common">Peruvian pepper</name>
    <dbReference type="NCBI Taxonomy" id="33114"/>
    <lineage>
        <taxon>Eukaryota</taxon>
        <taxon>Viridiplantae</taxon>
        <taxon>Streptophyta</taxon>
        <taxon>Embryophyta</taxon>
        <taxon>Tracheophyta</taxon>
        <taxon>Spermatophyta</taxon>
        <taxon>Magnoliopsida</taxon>
        <taxon>eudicotyledons</taxon>
        <taxon>Gunneridae</taxon>
        <taxon>Pentapetalae</taxon>
        <taxon>asterids</taxon>
        <taxon>lamiids</taxon>
        <taxon>Solanales</taxon>
        <taxon>Solanaceae</taxon>
        <taxon>Solanoideae</taxon>
        <taxon>Capsiceae</taxon>
        <taxon>Capsicum</taxon>
    </lineage>
</organism>
<evidence type="ECO:0000313" key="2">
    <source>
        <dbReference type="Proteomes" id="UP000224567"/>
    </source>
</evidence>